<dbReference type="Gene3D" id="3.10.620.30">
    <property type="match status" value="1"/>
</dbReference>
<reference evidence="2" key="1">
    <citation type="submission" date="2020-12" db="EMBL/GenBank/DDBJ databases">
        <title>Oil enriched cultivation method for isolating marine PHA-producing bacteria.</title>
        <authorList>
            <person name="Zheng W."/>
            <person name="Yu S."/>
            <person name="Huang Y."/>
        </authorList>
    </citation>
    <scope>NUCLEOTIDE SEQUENCE</scope>
    <source>
        <strain evidence="2">SY-2-12</strain>
    </source>
</reference>
<accession>A0A939J1Q9</accession>
<dbReference type="EMBL" id="JAEKJZ010000001">
    <property type="protein sequence ID" value="MBN9670618.1"/>
    <property type="molecule type" value="Genomic_DNA"/>
</dbReference>
<dbReference type="InterPro" id="IPR002931">
    <property type="entry name" value="Transglutaminase-like"/>
</dbReference>
<dbReference type="InterPro" id="IPR013589">
    <property type="entry name" value="Bac_transglu_N"/>
</dbReference>
<comment type="caution">
    <text evidence="2">The sequence shown here is derived from an EMBL/GenBank/DDBJ whole genome shotgun (WGS) entry which is preliminary data.</text>
</comment>
<protein>
    <submittedName>
        <fullName evidence="2">Transglutaminase family protein</fullName>
    </submittedName>
</protein>
<dbReference type="PANTHER" id="PTHR33490:SF1">
    <property type="entry name" value="SLL1233 PROTEIN"/>
    <property type="match status" value="1"/>
</dbReference>
<evidence type="ECO:0000313" key="3">
    <source>
        <dbReference type="Proteomes" id="UP000664096"/>
    </source>
</evidence>
<proteinExistence type="predicted"/>
<evidence type="ECO:0000313" key="2">
    <source>
        <dbReference type="EMBL" id="MBN9670618.1"/>
    </source>
</evidence>
<gene>
    <name evidence="2" type="ORF">JF539_09740</name>
</gene>
<dbReference type="SMART" id="SM00460">
    <property type="entry name" value="TGc"/>
    <property type="match status" value="1"/>
</dbReference>
<dbReference type="Proteomes" id="UP000664096">
    <property type="component" value="Unassembled WGS sequence"/>
</dbReference>
<evidence type="ECO:0000259" key="1">
    <source>
        <dbReference type="SMART" id="SM00460"/>
    </source>
</evidence>
<sequence>MRFSVQHETCYQYSVPVSLGDHLLRLTPRPDSFRVLQQNFEIDPEPVWRRDELDRYGTPVTRFGFSGETQVLRIVSKFEGETVSYAEPLPGLQPLPWSQGSMVEYLGAGENAPTHRFAGDLAAECGGQAETFLNLLTRVLFERFDRHIRMDGNAQSAAETLALGRGACRDLAVLFMAACRSQGIPARFVSGYQAFSETADGGRHLHAWPEVWFPGAGWRGYDPTHGIAVRDGHVALAAAPDQEATMPVEGGFWGNGVTSTLDYRVRIEAG</sequence>
<feature type="domain" description="Transglutaminase-like" evidence="1">
    <location>
        <begin position="160"/>
        <end position="225"/>
    </location>
</feature>
<dbReference type="Pfam" id="PF08379">
    <property type="entry name" value="Bact_transglu_N"/>
    <property type="match status" value="1"/>
</dbReference>
<organism evidence="2 3">
    <name type="scientific">Roseibium aggregatum</name>
    <dbReference type="NCBI Taxonomy" id="187304"/>
    <lineage>
        <taxon>Bacteria</taxon>
        <taxon>Pseudomonadati</taxon>
        <taxon>Pseudomonadota</taxon>
        <taxon>Alphaproteobacteria</taxon>
        <taxon>Hyphomicrobiales</taxon>
        <taxon>Stappiaceae</taxon>
        <taxon>Roseibium</taxon>
    </lineage>
</organism>
<name>A0A939J1Q9_9HYPH</name>
<dbReference type="SUPFAM" id="SSF54001">
    <property type="entry name" value="Cysteine proteinases"/>
    <property type="match status" value="1"/>
</dbReference>
<dbReference type="PANTHER" id="PTHR33490">
    <property type="entry name" value="BLR5614 PROTEIN-RELATED"/>
    <property type="match status" value="1"/>
</dbReference>
<dbReference type="Pfam" id="PF01841">
    <property type="entry name" value="Transglut_core"/>
    <property type="match status" value="1"/>
</dbReference>
<dbReference type="RefSeq" id="WP_207140090.1">
    <property type="nucleotide sequence ID" value="NZ_JAEKJZ010000001.1"/>
</dbReference>
<dbReference type="InterPro" id="IPR038765">
    <property type="entry name" value="Papain-like_cys_pep_sf"/>
</dbReference>
<dbReference type="AlphaFoldDB" id="A0A939J1Q9"/>